<comment type="pathway">
    <text evidence="1">Purine metabolism; ppGpp biosynthesis; ppGpp from GTP: step 1/2.</text>
</comment>
<dbReference type="UniPathway" id="UPA00908">
    <property type="reaction ID" value="UER00884"/>
</dbReference>
<dbReference type="FunFam" id="1.10.3210.10:FF:000001">
    <property type="entry name" value="GTP pyrophosphokinase RelA"/>
    <property type="match status" value="1"/>
</dbReference>
<dbReference type="Pfam" id="PF13328">
    <property type="entry name" value="HD_4"/>
    <property type="match status" value="1"/>
</dbReference>
<sequence>MSFFTFRTILVLSWLLPIGRPIQKGDDPAMPKEREFTADDVFAICHEYMNDDHLHMVEKAYEFAAYVHKDQRRQSGEPYIMHPIQVAGILAELKMDPETVASGFLHDVVEDTNVTLGDVEEVFGHDVAVIVDGVTKLGKIKYLSHQEQLAENHRKMLLAMAKDLRVIMVKLADRLHNMRTLQHLRPDKQRRIANETLEIYAPLADRLGISRVKWELEDLSLHYLNPQQYYRIVHLMNAKRGEREKYIQNAIVEIKKTIADLNLDYEIYGRPKHIYSIYKKMRDQHKQFDELYDLLAIRVIVPSIKDCYAVLGAIHSKWKPMPGRFKDYIALPKANGYQSLHTTVIGPQGKPLEVQIRTEEMHNVAEFGVAAHWAYKEGMKSPVHLDKNGQKLDIFREILEIQDETHGAADFMESVKGDIFSDRVYVFTPRGDVYELPKGSVPLDFAYQVHSEVGNHAIGAKVNGKIVPLNYQLKNGDIVEMLTATNAKPSRDWVNMVQTSRARNKIRRFFKQEDKEENIQKGHDLLEKQLLEGGFAPKDFLENRQLLSTMLDKFNFGTEDELFAAVGYGELSPLIVANRFTEKARKEKADAEHKEWEKKVMETNPRTTTITKDTPNRGAMKIKHENGVVIQGVDNLLIHLAKCCNPVPGDEIVGYVTKGRGVTIHRADCPNVQSARSIPGRLIDVEWEDVSDPSMSYNADLEIYGYNRNGLLNDVLSVLNTQTKNLNNFNGRVDHNKMADIHVTVGVSNAAHLDRMISSIKNIPDVYEVKRAQG</sequence>
<name>U4TPC5_9LACO</name>
<organism evidence="9 10">
    <name type="scientific">Schleiferilactobacillus shenzhenensis LY-73</name>
    <dbReference type="NCBI Taxonomy" id="1231336"/>
    <lineage>
        <taxon>Bacteria</taxon>
        <taxon>Bacillati</taxon>
        <taxon>Bacillota</taxon>
        <taxon>Bacilli</taxon>
        <taxon>Lactobacillales</taxon>
        <taxon>Lactobacillaceae</taxon>
        <taxon>Schleiferilactobacillus</taxon>
    </lineage>
</organism>
<evidence type="ECO:0000256" key="3">
    <source>
        <dbReference type="ARBA" id="ARBA00023134"/>
    </source>
</evidence>
<dbReference type="GO" id="GO:0008728">
    <property type="term" value="F:GTP diphosphokinase activity"/>
    <property type="evidence" value="ECO:0007669"/>
    <property type="project" value="UniProtKB-EC"/>
</dbReference>
<dbReference type="InterPro" id="IPR045865">
    <property type="entry name" value="ACT-like_dom_sf"/>
</dbReference>
<evidence type="ECO:0000256" key="5">
    <source>
        <dbReference type="RuleBase" id="RU003847"/>
    </source>
</evidence>
<dbReference type="Gene3D" id="3.10.20.30">
    <property type="match status" value="1"/>
</dbReference>
<dbReference type="Pfam" id="PF13291">
    <property type="entry name" value="ACT_4"/>
    <property type="match status" value="1"/>
</dbReference>
<reference evidence="10" key="1">
    <citation type="journal article" date="2013" name="Genome Announc.">
        <title>Whole-Genome Sequencing of Lactobacillus shenzhenensis Strain LY-73T.</title>
        <authorList>
            <person name="Lin Z."/>
            <person name="Liu Z."/>
            <person name="Yang R."/>
            <person name="Zou Y."/>
            <person name="Wan D."/>
            <person name="Chen J."/>
            <person name="Guo M."/>
            <person name="Zhao J."/>
            <person name="Fang C."/>
            <person name="Yang R."/>
            <person name="Liu F."/>
        </authorList>
    </citation>
    <scope>NUCLEOTIDE SEQUENCE [LARGE SCALE GENOMIC DNA]</scope>
    <source>
        <strain evidence="10">LY-73</strain>
    </source>
</reference>
<evidence type="ECO:0000259" key="6">
    <source>
        <dbReference type="PROSITE" id="PS51671"/>
    </source>
</evidence>
<dbReference type="Gene3D" id="3.30.460.10">
    <property type="entry name" value="Beta Polymerase, domain 2"/>
    <property type="match status" value="1"/>
</dbReference>
<dbReference type="HOGENOM" id="CLU_012300_3_0_9"/>
<dbReference type="CDD" id="cd01668">
    <property type="entry name" value="TGS_RSH"/>
    <property type="match status" value="1"/>
</dbReference>
<dbReference type="SMART" id="SM00471">
    <property type="entry name" value="HDc"/>
    <property type="match status" value="1"/>
</dbReference>
<dbReference type="CDD" id="cd00077">
    <property type="entry name" value="HDc"/>
    <property type="match status" value="1"/>
</dbReference>
<dbReference type="InterPro" id="IPR007685">
    <property type="entry name" value="RelA_SpoT"/>
</dbReference>
<gene>
    <name evidence="9" type="primary">relA</name>
    <name evidence="9" type="ORF">L248_0425</name>
</gene>
<comment type="function">
    <text evidence="5">In eubacteria ppGpp (guanosine 3'-diphosphate 5'-diphosphate) is a mediator of the stringent response that coordinates a variety of cellular activities in response to changes in nutritional abundance.</text>
</comment>
<dbReference type="GO" id="GO:0015970">
    <property type="term" value="P:guanosine tetraphosphate biosynthetic process"/>
    <property type="evidence" value="ECO:0007669"/>
    <property type="project" value="UniProtKB-UniPathway"/>
</dbReference>
<feature type="domain" description="HD" evidence="7">
    <location>
        <begin position="79"/>
        <end position="178"/>
    </location>
</feature>
<comment type="similarity">
    <text evidence="5">Belongs to the relA/spoT family.</text>
</comment>
<dbReference type="InterPro" id="IPR012675">
    <property type="entry name" value="Beta-grasp_dom_sf"/>
</dbReference>
<feature type="domain" description="ACT" evidence="6">
    <location>
        <begin position="700"/>
        <end position="774"/>
    </location>
</feature>
<dbReference type="Proteomes" id="UP000030647">
    <property type="component" value="Unassembled WGS sequence"/>
</dbReference>
<dbReference type="Gene3D" id="3.30.70.260">
    <property type="match status" value="1"/>
</dbReference>
<protein>
    <recommendedName>
        <fullName evidence="2">GTP diphosphokinase</fullName>
        <ecNumber evidence="2">2.7.6.5</ecNumber>
    </recommendedName>
</protein>
<proteinExistence type="inferred from homology"/>
<dbReference type="Pfam" id="PF04607">
    <property type="entry name" value="RelA_SpoT"/>
    <property type="match status" value="1"/>
</dbReference>
<dbReference type="eggNOG" id="COG0317">
    <property type="taxonomic scope" value="Bacteria"/>
</dbReference>
<dbReference type="InterPro" id="IPR004811">
    <property type="entry name" value="RelA/Spo_fam"/>
</dbReference>
<dbReference type="InterPro" id="IPR045600">
    <property type="entry name" value="RelA/SpoT_AH_RIS"/>
</dbReference>
<dbReference type="PANTHER" id="PTHR21262:SF31">
    <property type="entry name" value="GTP PYROPHOSPHOKINASE"/>
    <property type="match status" value="1"/>
</dbReference>
<dbReference type="PROSITE" id="PS51671">
    <property type="entry name" value="ACT"/>
    <property type="match status" value="1"/>
</dbReference>
<dbReference type="GO" id="GO:0005886">
    <property type="term" value="C:plasma membrane"/>
    <property type="evidence" value="ECO:0007669"/>
    <property type="project" value="TreeGrafter"/>
</dbReference>
<dbReference type="GO" id="GO:0005525">
    <property type="term" value="F:GTP binding"/>
    <property type="evidence" value="ECO:0007669"/>
    <property type="project" value="UniProtKB-KW"/>
</dbReference>
<dbReference type="CDD" id="cd04876">
    <property type="entry name" value="ACT_RelA-SpoT"/>
    <property type="match status" value="1"/>
</dbReference>
<dbReference type="InterPro" id="IPR033655">
    <property type="entry name" value="TGS_RelA/SpoT"/>
</dbReference>
<evidence type="ECO:0000313" key="9">
    <source>
        <dbReference type="EMBL" id="ERL66746.1"/>
    </source>
</evidence>
<dbReference type="EC" id="2.7.6.5" evidence="2"/>
<keyword evidence="3" id="KW-0547">Nucleotide-binding</keyword>
<keyword evidence="10" id="KW-1185">Reference proteome</keyword>
<keyword evidence="3" id="KW-0342">GTP-binding</keyword>
<dbReference type="InterPro" id="IPR004095">
    <property type="entry name" value="TGS"/>
</dbReference>
<dbReference type="InterPro" id="IPR012676">
    <property type="entry name" value="TGS-like"/>
</dbReference>
<evidence type="ECO:0000256" key="4">
    <source>
        <dbReference type="ARBA" id="ARBA00048244"/>
    </source>
</evidence>
<dbReference type="Pfam" id="PF19296">
    <property type="entry name" value="RelA_AH_RIS"/>
    <property type="match status" value="1"/>
</dbReference>
<dbReference type="InterPro" id="IPR002912">
    <property type="entry name" value="ACT_dom"/>
</dbReference>
<comment type="catalytic activity">
    <reaction evidence="4">
        <text>GTP + ATP = guanosine 3'-diphosphate 5'-triphosphate + AMP</text>
        <dbReference type="Rhea" id="RHEA:22088"/>
        <dbReference type="ChEBI" id="CHEBI:30616"/>
        <dbReference type="ChEBI" id="CHEBI:37565"/>
        <dbReference type="ChEBI" id="CHEBI:142410"/>
        <dbReference type="ChEBI" id="CHEBI:456215"/>
        <dbReference type="EC" id="2.7.6.5"/>
    </reaction>
</comment>
<dbReference type="PROSITE" id="PS51831">
    <property type="entry name" value="HD"/>
    <property type="match status" value="1"/>
</dbReference>
<dbReference type="InterPro" id="IPR006674">
    <property type="entry name" value="HD_domain"/>
</dbReference>
<dbReference type="PANTHER" id="PTHR21262">
    <property type="entry name" value="GUANOSINE-3',5'-BIS DIPHOSPHATE 3'-PYROPHOSPHOHYDROLASE"/>
    <property type="match status" value="1"/>
</dbReference>
<dbReference type="InterPro" id="IPR003607">
    <property type="entry name" value="HD/PDEase_dom"/>
</dbReference>
<dbReference type="STRING" id="1231336.L248_0425"/>
<dbReference type="FunFam" id="3.10.20.30:FF:000002">
    <property type="entry name" value="GTP pyrophosphokinase (RelA/SpoT)"/>
    <property type="match status" value="1"/>
</dbReference>
<dbReference type="Pfam" id="PF02824">
    <property type="entry name" value="TGS"/>
    <property type="match status" value="1"/>
</dbReference>
<dbReference type="SMART" id="SM00954">
    <property type="entry name" value="RelA_SpoT"/>
    <property type="match status" value="1"/>
</dbReference>
<dbReference type="SUPFAM" id="SSF55021">
    <property type="entry name" value="ACT-like"/>
    <property type="match status" value="1"/>
</dbReference>
<dbReference type="SUPFAM" id="SSF81271">
    <property type="entry name" value="TGS-like"/>
    <property type="match status" value="1"/>
</dbReference>
<dbReference type="CDD" id="cd05399">
    <property type="entry name" value="NT_Rel-Spo_like"/>
    <property type="match status" value="1"/>
</dbReference>
<evidence type="ECO:0000313" key="10">
    <source>
        <dbReference type="Proteomes" id="UP000030647"/>
    </source>
</evidence>
<dbReference type="AlphaFoldDB" id="U4TPC5"/>
<dbReference type="InterPro" id="IPR043519">
    <property type="entry name" value="NT_sf"/>
</dbReference>
<evidence type="ECO:0000256" key="2">
    <source>
        <dbReference type="ARBA" id="ARBA00013251"/>
    </source>
</evidence>
<dbReference type="PROSITE" id="PS51880">
    <property type="entry name" value="TGS"/>
    <property type="match status" value="1"/>
</dbReference>
<dbReference type="NCBIfam" id="TIGR00691">
    <property type="entry name" value="spoT_relA"/>
    <property type="match status" value="1"/>
</dbReference>
<evidence type="ECO:0000259" key="7">
    <source>
        <dbReference type="PROSITE" id="PS51831"/>
    </source>
</evidence>
<evidence type="ECO:0000259" key="8">
    <source>
        <dbReference type="PROSITE" id="PS51880"/>
    </source>
</evidence>
<dbReference type="SUPFAM" id="SSF109604">
    <property type="entry name" value="HD-domain/PDEase-like"/>
    <property type="match status" value="1"/>
</dbReference>
<dbReference type="SUPFAM" id="SSF81301">
    <property type="entry name" value="Nucleotidyltransferase"/>
    <property type="match status" value="1"/>
</dbReference>
<dbReference type="Gene3D" id="1.10.3210.10">
    <property type="entry name" value="Hypothetical protein af1432"/>
    <property type="match status" value="1"/>
</dbReference>
<dbReference type="FunFam" id="3.30.460.10:FF:000001">
    <property type="entry name" value="GTP pyrophosphokinase RelA"/>
    <property type="match status" value="1"/>
</dbReference>
<evidence type="ECO:0000256" key="1">
    <source>
        <dbReference type="ARBA" id="ARBA00004976"/>
    </source>
</evidence>
<dbReference type="EMBL" id="KI271582">
    <property type="protein sequence ID" value="ERL66746.1"/>
    <property type="molecule type" value="Genomic_DNA"/>
</dbReference>
<accession>U4TPC5</accession>
<feature type="domain" description="TGS" evidence="8">
    <location>
        <begin position="422"/>
        <end position="483"/>
    </location>
</feature>